<reference evidence="6 7" key="1">
    <citation type="submission" date="2016-11" db="EMBL/GenBank/DDBJ databases">
        <title>Interaction between Lactobacillus species and yeast in water kefir.</title>
        <authorList>
            <person name="Behr J."/>
            <person name="Xu D."/>
            <person name="Vogel R.F."/>
        </authorList>
    </citation>
    <scope>NUCLEOTIDE SEQUENCE [LARGE SCALE GENOMIC DNA]</scope>
    <source>
        <strain evidence="6 7">TMW 1.1822</strain>
    </source>
</reference>
<comment type="similarity">
    <text evidence="2">Belongs to the KHG/KDPG aldolase family.</text>
</comment>
<name>A0A3S6QLR3_9LACO</name>
<comment type="subunit">
    <text evidence="3">Homotrimer.</text>
</comment>
<gene>
    <name evidence="6" type="ORF">BSQ49_00655</name>
</gene>
<keyword evidence="5" id="KW-0119">Carbohydrate metabolism</keyword>
<evidence type="ECO:0000256" key="1">
    <source>
        <dbReference type="ARBA" id="ARBA00004761"/>
    </source>
</evidence>
<dbReference type="EMBL" id="CP018176">
    <property type="protein sequence ID" value="AUJ28852.1"/>
    <property type="molecule type" value="Genomic_DNA"/>
</dbReference>
<dbReference type="PANTHER" id="PTHR30246">
    <property type="entry name" value="2-KETO-3-DEOXY-6-PHOSPHOGLUCONATE ALDOLASE"/>
    <property type="match status" value="1"/>
</dbReference>
<dbReference type="AlphaFoldDB" id="A0A3S6QLR3"/>
<dbReference type="GO" id="GO:0016829">
    <property type="term" value="F:lyase activity"/>
    <property type="evidence" value="ECO:0007669"/>
    <property type="project" value="UniProtKB-KW"/>
</dbReference>
<dbReference type="Proteomes" id="UP000314960">
    <property type="component" value="Chromosome"/>
</dbReference>
<comment type="pathway">
    <text evidence="1">Carbohydrate acid metabolism.</text>
</comment>
<evidence type="ECO:0000256" key="3">
    <source>
        <dbReference type="ARBA" id="ARBA00011233"/>
    </source>
</evidence>
<evidence type="ECO:0000256" key="2">
    <source>
        <dbReference type="ARBA" id="ARBA00006906"/>
    </source>
</evidence>
<sequence length="208" mass="22628">MELSEYPTFTIIMRGYTLTQADTIMQAMKGFENQFAVEVTMNTPKALEIIRDGNKKYGNRIKIGAGTVTTLDEAKAVIDAGAKFMLSPIKFSDEIFDYAKEKRVITVPAAMTPTEVHEMFEKGADIVKIFPATIVGPAFFKATQAPLGSLPLMAVGGVKLQNASEFLTTGASYLGIGSNLFNKDDLINKNINGLSASLQAFIDIKNML</sequence>
<dbReference type="InterPro" id="IPR013785">
    <property type="entry name" value="Aldolase_TIM"/>
</dbReference>
<dbReference type="SUPFAM" id="SSF51569">
    <property type="entry name" value="Aldolase"/>
    <property type="match status" value="1"/>
</dbReference>
<evidence type="ECO:0000313" key="6">
    <source>
        <dbReference type="EMBL" id="AUJ28852.1"/>
    </source>
</evidence>
<dbReference type="Pfam" id="PF01081">
    <property type="entry name" value="Aldolase"/>
    <property type="match status" value="1"/>
</dbReference>
<evidence type="ECO:0000256" key="5">
    <source>
        <dbReference type="ARBA" id="ARBA00023277"/>
    </source>
</evidence>
<dbReference type="PANTHER" id="PTHR30246:SF1">
    <property type="entry name" value="2-DEHYDRO-3-DEOXY-6-PHOSPHOGALACTONATE ALDOLASE-RELATED"/>
    <property type="match status" value="1"/>
</dbReference>
<organism evidence="6 7">
    <name type="scientific">Liquorilactobacillus hordei</name>
    <dbReference type="NCBI Taxonomy" id="468911"/>
    <lineage>
        <taxon>Bacteria</taxon>
        <taxon>Bacillati</taxon>
        <taxon>Bacillota</taxon>
        <taxon>Bacilli</taxon>
        <taxon>Lactobacillales</taxon>
        <taxon>Lactobacillaceae</taxon>
        <taxon>Liquorilactobacillus</taxon>
    </lineage>
</organism>
<evidence type="ECO:0000256" key="4">
    <source>
        <dbReference type="ARBA" id="ARBA00023239"/>
    </source>
</evidence>
<evidence type="ECO:0000313" key="7">
    <source>
        <dbReference type="Proteomes" id="UP000314960"/>
    </source>
</evidence>
<dbReference type="RefSeq" id="WP_141052571.1">
    <property type="nucleotide sequence ID" value="NZ_CP018176.1"/>
</dbReference>
<proteinExistence type="inferred from homology"/>
<dbReference type="KEGG" id="lhw:BSQ49_00655"/>
<protein>
    <submittedName>
        <fullName evidence="6">2-dehydro-3-deoxyphosphogluconate aldolase</fullName>
    </submittedName>
</protein>
<dbReference type="InterPro" id="IPR000887">
    <property type="entry name" value="Aldlse_KDPG_KHG"/>
</dbReference>
<accession>A0A3S6QLR3</accession>
<dbReference type="Gene3D" id="3.20.20.70">
    <property type="entry name" value="Aldolase class I"/>
    <property type="match status" value="1"/>
</dbReference>
<dbReference type="CDD" id="cd00452">
    <property type="entry name" value="KDPG_aldolase"/>
    <property type="match status" value="1"/>
</dbReference>
<keyword evidence="4" id="KW-0456">Lyase</keyword>